<proteinExistence type="predicted"/>
<evidence type="ECO:0000313" key="1">
    <source>
        <dbReference type="EMBL" id="EUJ26622.1"/>
    </source>
</evidence>
<dbReference type="RefSeq" id="WP_036107565.1">
    <property type="nucleotide sequence ID" value="NZ_AODG01000015.1"/>
</dbReference>
<comment type="caution">
    <text evidence="1">The sequence shown here is derived from an EMBL/GenBank/DDBJ whole genome shotgun (WGS) entry which is preliminary data.</text>
</comment>
<protein>
    <submittedName>
        <fullName evidence="1">Uncharacterized protein</fullName>
    </submittedName>
</protein>
<sequence>MEIKYVSSVDGYTSLESQLENVKVVLDSNLCIYLENYFDNPRQTMNKWLSSSSVLQIELAHSFQRFLECINNNKYLMFDCSLAVYETCTDILTGESNSAKIFKRIDKMLILLEVVKGAELLKPQQSFARYLLPSVKLSSLEKLVSKERESKTVEKDWSLLLSYLYCLKIFHLYKSDLTNAERLIAFYDYMNFQIKIISVAHLNYAILLFGGIKTLNGKSYINLFHNVKKKGKKGFYNAAIDLNLVIKFQKKIYTNRK</sequence>
<name>A0A829R3L6_LISGR</name>
<dbReference type="AlphaFoldDB" id="A0A829R3L6"/>
<dbReference type="EMBL" id="AODG01000015">
    <property type="protein sequence ID" value="EUJ26622.1"/>
    <property type="molecule type" value="Genomic_DNA"/>
</dbReference>
<reference evidence="1 2" key="1">
    <citation type="submission" date="2012-12" db="EMBL/GenBank/DDBJ databases">
        <title>Novel taxa of Listeriaceae from agricultural environments in the United States.</title>
        <authorList>
            <person name="den Bakker H.C."/>
            <person name="Allred A."/>
            <person name="Warchocki S."/>
            <person name="Wright E.M."/>
            <person name="Burrell A."/>
            <person name="Nightingale K.K."/>
            <person name="Kephart D."/>
            <person name="Wiedmann M."/>
        </authorList>
    </citation>
    <scope>NUCLEOTIDE SEQUENCE [LARGE SCALE GENOMIC DNA]</scope>
    <source>
        <strain evidence="1 2">FSL F6-1183</strain>
    </source>
</reference>
<organism evidence="1 2">
    <name type="scientific">Listeria grayi FSL F6-1183</name>
    <dbReference type="NCBI Taxonomy" id="1265827"/>
    <lineage>
        <taxon>Bacteria</taxon>
        <taxon>Bacillati</taxon>
        <taxon>Bacillota</taxon>
        <taxon>Bacilli</taxon>
        <taxon>Bacillales</taxon>
        <taxon>Listeriaceae</taxon>
        <taxon>Listeria</taxon>
    </lineage>
</organism>
<evidence type="ECO:0000313" key="2">
    <source>
        <dbReference type="Proteomes" id="UP000019251"/>
    </source>
</evidence>
<dbReference type="Proteomes" id="UP000019251">
    <property type="component" value="Unassembled WGS sequence"/>
</dbReference>
<accession>A0A829R3L6</accession>
<gene>
    <name evidence="1" type="ORF">LMUR_12456</name>
</gene>